<dbReference type="RefSeq" id="WP_109794639.1">
    <property type="nucleotide sequence ID" value="NZ_PHIG01000047.1"/>
</dbReference>
<evidence type="ECO:0000256" key="1">
    <source>
        <dbReference type="SAM" id="MobiDB-lite"/>
    </source>
</evidence>
<feature type="domain" description="Calcineurin-like phosphoesterase" evidence="2">
    <location>
        <begin position="7"/>
        <end position="210"/>
    </location>
</feature>
<keyword evidence="4" id="KW-1185">Reference proteome</keyword>
<reference evidence="3 4" key="1">
    <citation type="submission" date="2017-11" db="EMBL/GenBank/DDBJ databases">
        <title>Draft genome sequence of Rhizobiales bacterium SY3-13.</title>
        <authorList>
            <person name="Sun C."/>
        </authorList>
    </citation>
    <scope>NUCLEOTIDE SEQUENCE [LARGE SCALE GENOMIC DNA]</scope>
    <source>
        <strain evidence="3 4">SY3-13</strain>
    </source>
</reference>
<feature type="region of interest" description="Disordered" evidence="1">
    <location>
        <begin position="273"/>
        <end position="292"/>
    </location>
</feature>
<evidence type="ECO:0000259" key="2">
    <source>
        <dbReference type="Pfam" id="PF00149"/>
    </source>
</evidence>
<dbReference type="InterPro" id="IPR004843">
    <property type="entry name" value="Calcineurin-like_PHP"/>
</dbReference>
<dbReference type="AlphaFoldDB" id="A0A2M9FXJ8"/>
<evidence type="ECO:0000313" key="4">
    <source>
        <dbReference type="Proteomes" id="UP000229498"/>
    </source>
</evidence>
<dbReference type="Pfam" id="PF00149">
    <property type="entry name" value="Metallophos"/>
    <property type="match status" value="1"/>
</dbReference>
<proteinExistence type="predicted"/>
<dbReference type="InterPro" id="IPR029052">
    <property type="entry name" value="Metallo-depent_PP-like"/>
</dbReference>
<dbReference type="InterPro" id="IPR051918">
    <property type="entry name" value="STPP_CPPED1"/>
</dbReference>
<name>A0A2M9FXJ8_9PROT</name>
<accession>A0A2M9FXJ8</accession>
<protein>
    <submittedName>
        <fullName evidence="3">Hydrolase</fullName>
    </submittedName>
</protein>
<dbReference type="PANTHER" id="PTHR43143:SF1">
    <property type="entry name" value="SERINE_THREONINE-PROTEIN PHOSPHATASE CPPED1"/>
    <property type="match status" value="1"/>
</dbReference>
<comment type="caution">
    <text evidence="3">The sequence shown here is derived from an EMBL/GenBank/DDBJ whole genome shotgun (WGS) entry which is preliminary data.</text>
</comment>
<dbReference type="Gene3D" id="3.60.21.10">
    <property type="match status" value="1"/>
</dbReference>
<sequence length="304" mass="33208">MQGSSLRLGLIADIHHGPDLGTKIGSAALPLMRDVLPELKALNADAVIELGDRINDVDHDEDLKLTADVAGAFGAAGLQAAHLLGNHDNHEITRAESENAFQASFASRSFDRNGFHIVIWNADTHVRPGEGFRLGEGDLAWLEADLAATELPTVICSHVPLDNGSMEGNLYFERHRHFAFYEQAGEGAAVRQVIERSGKVVLCLAGHTHWNALHVIDGIPYVTVHSLTESFTTAGKPTGAWGVAEIGETIDIQVFGRDPVRFVLPWRDPAAHWTSRTRDHAPKPPPAPEWLRRKREAFLKDGGT</sequence>
<gene>
    <name evidence="3" type="ORF">CVT23_17590</name>
</gene>
<organism evidence="3 4">
    <name type="scientific">Minwuia thermotolerans</name>
    <dbReference type="NCBI Taxonomy" id="2056226"/>
    <lineage>
        <taxon>Bacteria</taxon>
        <taxon>Pseudomonadati</taxon>
        <taxon>Pseudomonadota</taxon>
        <taxon>Alphaproteobacteria</taxon>
        <taxon>Minwuiales</taxon>
        <taxon>Minwuiaceae</taxon>
        <taxon>Minwuia</taxon>
    </lineage>
</organism>
<dbReference type="SUPFAM" id="SSF56300">
    <property type="entry name" value="Metallo-dependent phosphatases"/>
    <property type="match status" value="1"/>
</dbReference>
<dbReference type="PANTHER" id="PTHR43143">
    <property type="entry name" value="METALLOPHOSPHOESTERASE, CALCINEURIN SUPERFAMILY"/>
    <property type="match status" value="1"/>
</dbReference>
<dbReference type="EMBL" id="PHIG01000047">
    <property type="protein sequence ID" value="PJK28192.1"/>
    <property type="molecule type" value="Genomic_DNA"/>
</dbReference>
<dbReference type="GO" id="GO:0016787">
    <property type="term" value="F:hydrolase activity"/>
    <property type="evidence" value="ECO:0007669"/>
    <property type="project" value="UniProtKB-KW"/>
</dbReference>
<evidence type="ECO:0000313" key="3">
    <source>
        <dbReference type="EMBL" id="PJK28192.1"/>
    </source>
</evidence>
<dbReference type="Proteomes" id="UP000229498">
    <property type="component" value="Unassembled WGS sequence"/>
</dbReference>
<dbReference type="OrthoDB" id="7942177at2"/>
<keyword evidence="3" id="KW-0378">Hydrolase</keyword>